<name>A0A6G1SEZ3_9ACAR</name>
<dbReference type="InterPro" id="IPR037867">
    <property type="entry name" value="Swd2/WDR82"/>
</dbReference>
<dbReference type="GO" id="GO:0048188">
    <property type="term" value="C:Set1C/COMPASS complex"/>
    <property type="evidence" value="ECO:0007669"/>
    <property type="project" value="TreeGrafter"/>
</dbReference>
<dbReference type="CDD" id="cd00200">
    <property type="entry name" value="WD40"/>
    <property type="match status" value="1"/>
</dbReference>
<feature type="repeat" description="WD" evidence="9">
    <location>
        <begin position="271"/>
        <end position="300"/>
    </location>
</feature>
<reference evidence="10" key="1">
    <citation type="submission" date="2018-10" db="EMBL/GenBank/DDBJ databases">
        <title>Transcriptome assembly of Aceria tosichella (Wheat curl mite) Type 2.</title>
        <authorList>
            <person name="Scully E.D."/>
            <person name="Geib S.M."/>
            <person name="Palmer N.A."/>
            <person name="Gupta A.K."/>
            <person name="Sarath G."/>
            <person name="Tatineni S."/>
        </authorList>
    </citation>
    <scope>NUCLEOTIDE SEQUENCE</scope>
    <source>
        <strain evidence="10">LincolnNE</strain>
    </source>
</reference>
<dbReference type="SMART" id="SM00320">
    <property type="entry name" value="WD40"/>
    <property type="match status" value="5"/>
</dbReference>
<dbReference type="GO" id="GO:0006353">
    <property type="term" value="P:DNA-templated transcription termination"/>
    <property type="evidence" value="ECO:0007669"/>
    <property type="project" value="UniProtKB-KW"/>
</dbReference>
<organism evidence="10">
    <name type="scientific">Aceria tosichella</name>
    <name type="common">wheat curl mite</name>
    <dbReference type="NCBI Taxonomy" id="561515"/>
    <lineage>
        <taxon>Eukaryota</taxon>
        <taxon>Metazoa</taxon>
        <taxon>Ecdysozoa</taxon>
        <taxon>Arthropoda</taxon>
        <taxon>Chelicerata</taxon>
        <taxon>Arachnida</taxon>
        <taxon>Acari</taxon>
        <taxon>Acariformes</taxon>
        <taxon>Trombidiformes</taxon>
        <taxon>Prostigmata</taxon>
        <taxon>Eupodina</taxon>
        <taxon>Eriophyoidea</taxon>
        <taxon>Eriophyidae</taxon>
        <taxon>Eriophyinae</taxon>
        <taxon>Aceriini</taxon>
        <taxon>Aceria</taxon>
    </lineage>
</organism>
<dbReference type="PROSITE" id="PS50294">
    <property type="entry name" value="WD_REPEATS_REGION"/>
    <property type="match status" value="2"/>
</dbReference>
<dbReference type="AlphaFoldDB" id="A0A6G1SEZ3"/>
<keyword evidence="6" id="KW-0805">Transcription regulation</keyword>
<dbReference type="PROSITE" id="PS00678">
    <property type="entry name" value="WD_REPEATS_1"/>
    <property type="match status" value="1"/>
</dbReference>
<dbReference type="Gene3D" id="2.130.10.10">
    <property type="entry name" value="YVTN repeat-like/Quinoprotein amine dehydrogenase"/>
    <property type="match status" value="1"/>
</dbReference>
<evidence type="ECO:0000256" key="3">
    <source>
        <dbReference type="ARBA" id="ARBA00022472"/>
    </source>
</evidence>
<dbReference type="GO" id="GO:0032785">
    <property type="term" value="P:negative regulation of DNA-templated transcription, elongation"/>
    <property type="evidence" value="ECO:0007669"/>
    <property type="project" value="UniProtKB-ARBA"/>
</dbReference>
<accession>A0A6G1SEZ3</accession>
<evidence type="ECO:0000256" key="2">
    <source>
        <dbReference type="ARBA" id="ARBA00005616"/>
    </source>
</evidence>
<keyword evidence="8" id="KW-0539">Nucleus</keyword>
<comment type="similarity">
    <text evidence="2">Belongs to the WD repeat SWD2 family.</text>
</comment>
<sequence length="336" mass="37692">MDILCQQQQTYKNKQVQAMKLIDSNVARFRVVKEFSENNDKINSIDFSQDGTTLISSSNDDAIIIYDCEKGTVKRTLQSKKYGVGLIRHTHTSNTAIHTSNKIDDTIRYLSLPDNKYLRYFIGHQKAVVTLCMSPVDDTFLSGSLDKTIRLWDLKSPNCSGIMQTQGRPVANFDPEGLIFAVGINSEYVKLYDLRSFDKGPFNAFTLSHNKDVNWTGLKFSPDGKQICITTDANTLVTLDSFMGHQLHTFTTSPVGGNSTKTHQISCEATYSPDSQYLFTGTNDGSIYVWDAEKGTKVTILKGERSSPIQCVQFNPKFMMLAAACTKMSFWIPDEE</sequence>
<dbReference type="PANTHER" id="PTHR19861">
    <property type="entry name" value="WD40 REPEAT PROTEIN SWD2"/>
    <property type="match status" value="1"/>
</dbReference>
<keyword evidence="4 9" id="KW-0853">WD repeat</keyword>
<dbReference type="PANTHER" id="PTHR19861:SF0">
    <property type="entry name" value="WD REPEAT-CONTAINING PROTEIN 82"/>
    <property type="match status" value="1"/>
</dbReference>
<evidence type="ECO:0000256" key="9">
    <source>
        <dbReference type="PROSITE-ProRule" id="PRU00221"/>
    </source>
</evidence>
<evidence type="ECO:0000256" key="5">
    <source>
        <dbReference type="ARBA" id="ARBA00022737"/>
    </source>
</evidence>
<dbReference type="InterPro" id="IPR036322">
    <property type="entry name" value="WD40_repeat_dom_sf"/>
</dbReference>
<dbReference type="InterPro" id="IPR020472">
    <property type="entry name" value="WD40_PAC1"/>
</dbReference>
<dbReference type="InterPro" id="IPR015943">
    <property type="entry name" value="WD40/YVTN_repeat-like_dom_sf"/>
</dbReference>
<dbReference type="GO" id="GO:0071027">
    <property type="term" value="P:nuclear RNA surveillance"/>
    <property type="evidence" value="ECO:0007669"/>
    <property type="project" value="UniProtKB-ARBA"/>
</dbReference>
<dbReference type="GO" id="GO:0003682">
    <property type="term" value="F:chromatin binding"/>
    <property type="evidence" value="ECO:0007669"/>
    <property type="project" value="TreeGrafter"/>
</dbReference>
<comment type="subcellular location">
    <subcellularLocation>
        <location evidence="1">Nucleus</location>
    </subcellularLocation>
</comment>
<evidence type="ECO:0000256" key="8">
    <source>
        <dbReference type="ARBA" id="ARBA00023242"/>
    </source>
</evidence>
<dbReference type="InterPro" id="IPR019775">
    <property type="entry name" value="WD40_repeat_CS"/>
</dbReference>
<keyword evidence="5" id="KW-0677">Repeat</keyword>
<evidence type="ECO:0000256" key="1">
    <source>
        <dbReference type="ARBA" id="ARBA00004123"/>
    </source>
</evidence>
<dbReference type="InterPro" id="IPR001680">
    <property type="entry name" value="WD40_rpt"/>
</dbReference>
<feature type="repeat" description="WD" evidence="9">
    <location>
        <begin position="121"/>
        <end position="156"/>
    </location>
</feature>
<dbReference type="FunFam" id="2.130.10.10:FF:000065">
    <property type="entry name" value="WD repeat-containing protein 82"/>
    <property type="match status" value="1"/>
</dbReference>
<dbReference type="PROSITE" id="PS50082">
    <property type="entry name" value="WD_REPEATS_2"/>
    <property type="match status" value="3"/>
</dbReference>
<dbReference type="PRINTS" id="PR00320">
    <property type="entry name" value="GPROTEINBRPT"/>
</dbReference>
<evidence type="ECO:0000256" key="4">
    <source>
        <dbReference type="ARBA" id="ARBA00022574"/>
    </source>
</evidence>
<proteinExistence type="inferred from homology"/>
<gene>
    <name evidence="10" type="primary">wdr82_1</name>
    <name evidence="10" type="ORF">g.15918</name>
</gene>
<evidence type="ECO:0000313" key="10">
    <source>
        <dbReference type="EMBL" id="MDE48532.1"/>
    </source>
</evidence>
<feature type="repeat" description="WD" evidence="9">
    <location>
        <begin position="35"/>
        <end position="76"/>
    </location>
</feature>
<dbReference type="Pfam" id="PF00400">
    <property type="entry name" value="WD40"/>
    <property type="match status" value="3"/>
</dbReference>
<keyword evidence="3" id="KW-0806">Transcription termination</keyword>
<evidence type="ECO:0000256" key="6">
    <source>
        <dbReference type="ARBA" id="ARBA00023015"/>
    </source>
</evidence>
<dbReference type="SUPFAM" id="SSF50978">
    <property type="entry name" value="WD40 repeat-like"/>
    <property type="match status" value="1"/>
</dbReference>
<keyword evidence="7" id="KW-0804">Transcription</keyword>
<protein>
    <submittedName>
        <fullName evidence="10">WD repeat-containing protein 82</fullName>
    </submittedName>
</protein>
<evidence type="ECO:0000256" key="7">
    <source>
        <dbReference type="ARBA" id="ARBA00023163"/>
    </source>
</evidence>
<dbReference type="EMBL" id="GGYP01003761">
    <property type="protein sequence ID" value="MDE48532.1"/>
    <property type="molecule type" value="Transcribed_RNA"/>
</dbReference>